<dbReference type="Pfam" id="PF18359">
    <property type="entry name" value="Tudor_5"/>
    <property type="match status" value="1"/>
</dbReference>
<protein>
    <recommendedName>
        <fullName evidence="3">[histone H3]-lysine(4) N-trimethyltransferase</fullName>
        <ecNumber evidence="3">2.1.1.354</ecNumber>
    </recommendedName>
</protein>
<dbReference type="GO" id="GO:0005694">
    <property type="term" value="C:chromosome"/>
    <property type="evidence" value="ECO:0007669"/>
    <property type="project" value="UniProtKB-SubCell"/>
</dbReference>
<dbReference type="SUPFAM" id="SSF54171">
    <property type="entry name" value="DNA-binding domain"/>
    <property type="match status" value="1"/>
</dbReference>
<dbReference type="Pfam" id="PF05033">
    <property type="entry name" value="Pre-SET"/>
    <property type="match status" value="1"/>
</dbReference>
<feature type="region of interest" description="Disordered" evidence="19">
    <location>
        <begin position="845"/>
        <end position="877"/>
    </location>
</feature>
<dbReference type="AlphaFoldDB" id="A0A6Q2WUH0"/>
<evidence type="ECO:0000256" key="10">
    <source>
        <dbReference type="ARBA" id="ARBA00022737"/>
    </source>
</evidence>
<dbReference type="InterPro" id="IPR001214">
    <property type="entry name" value="SET_dom"/>
</dbReference>
<keyword evidence="5" id="KW-0678">Repressor</keyword>
<dbReference type="Gene3D" id="2.30.30.140">
    <property type="match status" value="3"/>
</dbReference>
<dbReference type="PANTHER" id="PTHR46024:SF2">
    <property type="entry name" value="HISTONE-LYSINE N-METHYLTRANSFERASE SETDB1"/>
    <property type="match status" value="1"/>
</dbReference>
<evidence type="ECO:0000259" key="21">
    <source>
        <dbReference type="PROSITE" id="PS50867"/>
    </source>
</evidence>
<dbReference type="FunFam" id="2.30.30.140:FF:000037">
    <property type="entry name" value="Histone-lysine N-methyltransferase"/>
    <property type="match status" value="1"/>
</dbReference>
<dbReference type="InterPro" id="IPR003616">
    <property type="entry name" value="Post-SET_dom"/>
</dbReference>
<comment type="subcellular location">
    <subcellularLocation>
        <location evidence="2">Chromosome</location>
    </subcellularLocation>
    <subcellularLocation>
        <location evidence="1">Nucleus</location>
    </subcellularLocation>
</comment>
<keyword evidence="7" id="KW-0808">Transferase</keyword>
<keyword evidence="12" id="KW-0156">Chromatin regulator</keyword>
<dbReference type="GO" id="GO:0005634">
    <property type="term" value="C:nucleus"/>
    <property type="evidence" value="ECO:0007669"/>
    <property type="project" value="UniProtKB-SubCell"/>
</dbReference>
<dbReference type="SUPFAM" id="SSF82199">
    <property type="entry name" value="SET domain"/>
    <property type="match status" value="1"/>
</dbReference>
<dbReference type="FunFam" id="2.30.30.140:FF:000034">
    <property type="entry name" value="Histone-lysine N-methyltransferase"/>
    <property type="match status" value="1"/>
</dbReference>
<keyword evidence="6" id="KW-0489">Methyltransferase</keyword>
<organism evidence="23 24">
    <name type="scientific">Esox lucius</name>
    <name type="common">Northern pike</name>
    <dbReference type="NCBI Taxonomy" id="8010"/>
    <lineage>
        <taxon>Eukaryota</taxon>
        <taxon>Metazoa</taxon>
        <taxon>Chordata</taxon>
        <taxon>Craniata</taxon>
        <taxon>Vertebrata</taxon>
        <taxon>Euteleostomi</taxon>
        <taxon>Actinopterygii</taxon>
        <taxon>Neopterygii</taxon>
        <taxon>Teleostei</taxon>
        <taxon>Protacanthopterygii</taxon>
        <taxon>Esociformes</taxon>
        <taxon>Esocidae</taxon>
        <taxon>Esox</taxon>
    </lineage>
</organism>
<dbReference type="InterPro" id="IPR016177">
    <property type="entry name" value="DNA-bd_dom_sf"/>
</dbReference>
<dbReference type="InterPro" id="IPR047232">
    <property type="entry name" value="SETDB1/2-like_MBD"/>
</dbReference>
<dbReference type="Pfam" id="PF18300">
    <property type="entry name" value="DUF5604"/>
    <property type="match status" value="1"/>
</dbReference>
<dbReference type="CDD" id="cd01395">
    <property type="entry name" value="HMT_MBD"/>
    <property type="match status" value="1"/>
</dbReference>
<dbReference type="CDD" id="cd10517">
    <property type="entry name" value="SET_SETDB1"/>
    <property type="match status" value="1"/>
</dbReference>
<name>A0A6Q2WUH0_ESOLU</name>
<dbReference type="PROSITE" id="PS50868">
    <property type="entry name" value="POST_SET"/>
    <property type="match status" value="1"/>
</dbReference>
<dbReference type="Pfam" id="PF00856">
    <property type="entry name" value="SET"/>
    <property type="match status" value="1"/>
</dbReference>
<evidence type="ECO:0000256" key="1">
    <source>
        <dbReference type="ARBA" id="ARBA00004123"/>
    </source>
</evidence>
<dbReference type="GO" id="GO:0070828">
    <property type="term" value="P:heterochromatin organization"/>
    <property type="evidence" value="ECO:0007669"/>
    <property type="project" value="TreeGrafter"/>
</dbReference>
<dbReference type="InterPro" id="IPR040880">
    <property type="entry name" value="DUF5604"/>
</dbReference>
<proteinExistence type="predicted"/>
<dbReference type="InterPro" id="IPR001739">
    <property type="entry name" value="Methyl_CpG_DNA-bd"/>
</dbReference>
<feature type="compositionally biased region" description="Low complexity" evidence="19">
    <location>
        <begin position="464"/>
        <end position="474"/>
    </location>
</feature>
<evidence type="ECO:0000256" key="19">
    <source>
        <dbReference type="SAM" id="MobiDB-lite"/>
    </source>
</evidence>
<accession>A0A6Q2WUH0</accession>
<reference evidence="23" key="4">
    <citation type="submission" date="2025-09" db="UniProtKB">
        <authorList>
            <consortium name="Ensembl"/>
        </authorList>
    </citation>
    <scope>IDENTIFICATION</scope>
</reference>
<dbReference type="PROSITE" id="PS50280">
    <property type="entry name" value="SET"/>
    <property type="match status" value="1"/>
</dbReference>
<dbReference type="GeneTree" id="ENSGT00940000157471"/>
<evidence type="ECO:0000313" key="23">
    <source>
        <dbReference type="Ensembl" id="ENSELUP00000044381.2"/>
    </source>
</evidence>
<dbReference type="Bgee" id="ENSELUG00000013948">
    <property type="expression patterns" value="Expressed in ovary and 14 other cell types or tissues"/>
</dbReference>
<evidence type="ECO:0000256" key="6">
    <source>
        <dbReference type="ARBA" id="ARBA00022603"/>
    </source>
</evidence>
<evidence type="ECO:0000256" key="9">
    <source>
        <dbReference type="ARBA" id="ARBA00022723"/>
    </source>
</evidence>
<reference evidence="23" key="2">
    <citation type="submission" date="2020-02" db="EMBL/GenBank/DDBJ databases">
        <title>Esox lucius (northern pike) genome, fEsoLuc1, primary haplotype.</title>
        <authorList>
            <person name="Myers G."/>
            <person name="Karagic N."/>
            <person name="Meyer A."/>
            <person name="Pippel M."/>
            <person name="Reichard M."/>
            <person name="Winkler S."/>
            <person name="Tracey A."/>
            <person name="Sims Y."/>
            <person name="Howe K."/>
            <person name="Rhie A."/>
            <person name="Formenti G."/>
            <person name="Durbin R."/>
            <person name="Fedrigo O."/>
            <person name="Jarvis E.D."/>
        </authorList>
    </citation>
    <scope>NUCLEOTIDE SEQUENCE [LARGE SCALE GENOMIC DNA]</scope>
</reference>
<feature type="domain" description="Pre-SET" evidence="21">
    <location>
        <begin position="699"/>
        <end position="772"/>
    </location>
</feature>
<evidence type="ECO:0000256" key="16">
    <source>
        <dbReference type="ARBA" id="ARBA00023242"/>
    </source>
</evidence>
<evidence type="ECO:0000259" key="22">
    <source>
        <dbReference type="PROSITE" id="PS50868"/>
    </source>
</evidence>
<dbReference type="GO" id="GO:0046974">
    <property type="term" value="F:histone H3K9 methyltransferase activity"/>
    <property type="evidence" value="ECO:0007669"/>
    <property type="project" value="UniProtKB-ARBA"/>
</dbReference>
<dbReference type="InterPro" id="IPR041291">
    <property type="entry name" value="TUDOR_5"/>
</dbReference>
<dbReference type="InterPro" id="IPR002999">
    <property type="entry name" value="Tudor"/>
</dbReference>
<feature type="compositionally biased region" description="Pro residues" evidence="19">
    <location>
        <begin position="433"/>
        <end position="447"/>
    </location>
</feature>
<evidence type="ECO:0000256" key="3">
    <source>
        <dbReference type="ARBA" id="ARBA00012182"/>
    </source>
</evidence>
<feature type="region of interest" description="Disordered" evidence="19">
    <location>
        <begin position="487"/>
        <end position="531"/>
    </location>
</feature>
<evidence type="ECO:0000256" key="8">
    <source>
        <dbReference type="ARBA" id="ARBA00022691"/>
    </source>
</evidence>
<feature type="compositionally biased region" description="Pro residues" evidence="19">
    <location>
        <begin position="494"/>
        <end position="520"/>
    </location>
</feature>
<evidence type="ECO:0000313" key="24">
    <source>
        <dbReference type="Proteomes" id="UP000265140"/>
    </source>
</evidence>
<keyword evidence="8" id="KW-0949">S-adenosyl-L-methionine</keyword>
<dbReference type="FunFam" id="2.170.270.10:FF:000020">
    <property type="entry name" value="Histone-lysine N-methyltransferase"/>
    <property type="match status" value="1"/>
</dbReference>
<dbReference type="GO" id="GO:0140999">
    <property type="term" value="F:histone H3K4 trimethyltransferase activity"/>
    <property type="evidence" value="ECO:0007669"/>
    <property type="project" value="UniProtKB-EC"/>
</dbReference>
<dbReference type="Proteomes" id="UP000265140">
    <property type="component" value="Chromosome 20"/>
</dbReference>
<evidence type="ECO:0000256" key="12">
    <source>
        <dbReference type="ARBA" id="ARBA00022853"/>
    </source>
</evidence>
<comment type="catalytic activity">
    <reaction evidence="17">
        <text>L-lysyl(4)-[histone H3] + 3 S-adenosyl-L-methionine = N(6),N(6),N(6)-trimethyl-L-lysyl(4)-[histone H3] + 3 S-adenosyl-L-homocysteine + 3 H(+)</text>
        <dbReference type="Rhea" id="RHEA:60260"/>
        <dbReference type="Rhea" id="RHEA-COMP:15537"/>
        <dbReference type="Rhea" id="RHEA-COMP:15547"/>
        <dbReference type="ChEBI" id="CHEBI:15378"/>
        <dbReference type="ChEBI" id="CHEBI:29969"/>
        <dbReference type="ChEBI" id="CHEBI:57856"/>
        <dbReference type="ChEBI" id="CHEBI:59789"/>
        <dbReference type="ChEBI" id="CHEBI:61961"/>
        <dbReference type="EC" id="2.1.1.354"/>
    </reaction>
</comment>
<dbReference type="InterPro" id="IPR041292">
    <property type="entry name" value="Tudor_4"/>
</dbReference>
<dbReference type="SMART" id="SM00468">
    <property type="entry name" value="PreSET"/>
    <property type="match status" value="1"/>
</dbReference>
<evidence type="ECO:0000256" key="15">
    <source>
        <dbReference type="ARBA" id="ARBA00023163"/>
    </source>
</evidence>
<keyword evidence="14" id="KW-0175">Coiled coil</keyword>
<dbReference type="GO" id="GO:0003677">
    <property type="term" value="F:DNA binding"/>
    <property type="evidence" value="ECO:0007669"/>
    <property type="project" value="InterPro"/>
</dbReference>
<dbReference type="Gene3D" id="2.170.270.10">
    <property type="entry name" value="SET domain"/>
    <property type="match status" value="2"/>
</dbReference>
<dbReference type="GO" id="GO:0032259">
    <property type="term" value="P:methylation"/>
    <property type="evidence" value="ECO:0007669"/>
    <property type="project" value="UniProtKB-KW"/>
</dbReference>
<keyword evidence="24" id="KW-1185">Reference proteome</keyword>
<keyword evidence="13" id="KW-0805">Transcription regulation</keyword>
<evidence type="ECO:0000256" key="7">
    <source>
        <dbReference type="ARBA" id="ARBA00022679"/>
    </source>
</evidence>
<keyword evidence="15" id="KW-0804">Transcription</keyword>
<evidence type="ECO:0000256" key="2">
    <source>
        <dbReference type="ARBA" id="ARBA00004286"/>
    </source>
</evidence>
<dbReference type="CDD" id="cd21181">
    <property type="entry name" value="Tudor_SETDB1_rpt2"/>
    <property type="match status" value="1"/>
</dbReference>
<dbReference type="InterPro" id="IPR007728">
    <property type="entry name" value="Pre-SET_dom"/>
</dbReference>
<dbReference type="PANTHER" id="PTHR46024">
    <property type="entry name" value="HISTONE-LYSINE N-METHYLTRANSFERASE EGGLESS"/>
    <property type="match status" value="1"/>
</dbReference>
<dbReference type="GO" id="GO:0008270">
    <property type="term" value="F:zinc ion binding"/>
    <property type="evidence" value="ECO:0007669"/>
    <property type="project" value="InterPro"/>
</dbReference>
<evidence type="ECO:0000256" key="11">
    <source>
        <dbReference type="ARBA" id="ARBA00022833"/>
    </source>
</evidence>
<dbReference type="FunFam" id="2.170.270.10:FF:000017">
    <property type="entry name" value="Histone-lysine N-methyltransferase"/>
    <property type="match status" value="1"/>
</dbReference>
<dbReference type="InterPro" id="IPR046341">
    <property type="entry name" value="SET_dom_sf"/>
</dbReference>
<dbReference type="SMART" id="SM00317">
    <property type="entry name" value="SET"/>
    <property type="match status" value="1"/>
</dbReference>
<evidence type="ECO:0000256" key="13">
    <source>
        <dbReference type="ARBA" id="ARBA00023015"/>
    </source>
</evidence>
<feature type="compositionally biased region" description="Low complexity" evidence="19">
    <location>
        <begin position="417"/>
        <end position="432"/>
    </location>
</feature>
<dbReference type="SMART" id="SM00391">
    <property type="entry name" value="MBD"/>
    <property type="match status" value="1"/>
</dbReference>
<dbReference type="SMART" id="SM00333">
    <property type="entry name" value="TUDOR"/>
    <property type="match status" value="2"/>
</dbReference>
<keyword evidence="11" id="KW-0862">Zinc</keyword>
<comment type="function">
    <text evidence="18">Histone methyltransferase that specifically trimethylates 'Lys-9' of histone H3. H3 'Lys-9' trimethylation represents a specific tag for epigenetic transcriptional repression by recruiting HP1 (CBX1, CBX3 and/or CBX5) proteins to methylated histones. Mainly functions in euchromatin regions, thereby playing a central role in the silencing of euchromatic genes. H3 'Lys-9' trimethylation is coordinated with DNA methylation. Plays a role in promoter hypermethylation and transcriptional silencing of tumor suppressor genes (TSGs) or other tumor-related genes. Also required to maintain a transcriptionally repressive state of genes in undifferentiated embryonic stem cells (ESCs). Associates at promoter regions of tumor suppressor genes (TSGs) leading to their gene silencing.</text>
</comment>
<evidence type="ECO:0000256" key="5">
    <source>
        <dbReference type="ARBA" id="ARBA00022491"/>
    </source>
</evidence>
<dbReference type="PROSITE" id="PS50867">
    <property type="entry name" value="PRE_SET"/>
    <property type="match status" value="1"/>
</dbReference>
<feature type="region of interest" description="Disordered" evidence="19">
    <location>
        <begin position="382"/>
        <end position="474"/>
    </location>
</feature>
<keyword evidence="4" id="KW-0158">Chromosome</keyword>
<dbReference type="InterPro" id="IPR051516">
    <property type="entry name" value="SETDB_methyltransferase"/>
</dbReference>
<dbReference type="EC" id="2.1.1.354" evidence="3"/>
<dbReference type="Pfam" id="PF18358">
    <property type="entry name" value="Tudor_4"/>
    <property type="match status" value="1"/>
</dbReference>
<keyword evidence="9" id="KW-0479">Metal-binding</keyword>
<evidence type="ECO:0000256" key="17">
    <source>
        <dbReference type="ARBA" id="ARBA00047571"/>
    </source>
</evidence>
<evidence type="ECO:0000256" key="4">
    <source>
        <dbReference type="ARBA" id="ARBA00022454"/>
    </source>
</evidence>
<evidence type="ECO:0000259" key="20">
    <source>
        <dbReference type="PROSITE" id="PS50280"/>
    </source>
</evidence>
<dbReference type="Ensembl" id="ENSELUT00000084285.2">
    <property type="protein sequence ID" value="ENSELUP00000044381.2"/>
    <property type="gene ID" value="ENSELUG00000013948.3"/>
</dbReference>
<dbReference type="GO" id="GO:1990841">
    <property type="term" value="F:promoter-specific chromatin binding"/>
    <property type="evidence" value="ECO:0007669"/>
    <property type="project" value="UniProtKB-ARBA"/>
</dbReference>
<feature type="compositionally biased region" description="Acidic residues" evidence="19">
    <location>
        <begin position="853"/>
        <end position="872"/>
    </location>
</feature>
<dbReference type="Pfam" id="PF01429">
    <property type="entry name" value="MBD"/>
    <property type="match status" value="1"/>
</dbReference>
<dbReference type="GO" id="GO:0006346">
    <property type="term" value="P:DNA methylation-dependent constitutive heterochromatin formation"/>
    <property type="evidence" value="ECO:0007669"/>
    <property type="project" value="UniProtKB-ARBA"/>
</dbReference>
<feature type="domain" description="SET" evidence="20">
    <location>
        <begin position="775"/>
        <end position="1027"/>
    </location>
</feature>
<keyword evidence="16" id="KW-0539">Nucleus</keyword>
<dbReference type="CDD" id="cd20382">
    <property type="entry name" value="Tudor_SETDB1_rpt1"/>
    <property type="match status" value="1"/>
</dbReference>
<reference evidence="23" key="3">
    <citation type="submission" date="2025-08" db="UniProtKB">
        <authorList>
            <consortium name="Ensembl"/>
        </authorList>
    </citation>
    <scope>IDENTIFICATION</scope>
</reference>
<evidence type="ECO:0000256" key="18">
    <source>
        <dbReference type="ARBA" id="ARBA00055955"/>
    </source>
</evidence>
<feature type="domain" description="Post-SET" evidence="22">
    <location>
        <begin position="1036"/>
        <end position="1052"/>
    </location>
</feature>
<keyword evidence="10" id="KW-0677">Repeat</keyword>
<evidence type="ECO:0000256" key="14">
    <source>
        <dbReference type="ARBA" id="ARBA00023054"/>
    </source>
</evidence>
<reference evidence="24" key="1">
    <citation type="journal article" date="2014" name="PLoS ONE">
        <title>The genome and linkage map of the northern pike (Esox lucius): conserved synteny revealed between the salmonid sister group and the Neoteleostei.</title>
        <authorList>
            <person name="Rondeau E.B."/>
            <person name="Minkley D.R."/>
            <person name="Leong J.S."/>
            <person name="Messmer A.M."/>
            <person name="Jantzen J.R."/>
            <person name="von Schalburg K.R."/>
            <person name="Lemon C."/>
            <person name="Bird N.H."/>
            <person name="Koop B.F."/>
        </authorList>
    </citation>
    <scope>NUCLEOTIDE SEQUENCE</scope>
</reference>
<sequence>LHPTTKCFGLVYRMEVEGWDSGLEEELGVSLEELRKWIEEEVERSEAVRQRKAQLAELKDWVEKKEKEEEVVEKLFNNANQSIVECEALVKSTYSKMGLVYKESSSEDEAGVGGAQSSDVIEIDDDEDDDVIAFKEASAALQRSSQQVMKLAQTVNKNPSSCPAIQQTSMYTSLLIKLEMSILGKKRTKTWHRGTLIAINSVGNGYYKYKVKFENKGKSLLSGNHIAFDYHPTLERLYVGARVVAKYKDGNQVWLYAGIVAEMPNNKNRMRFLIFFDDGYASYVTLPELYPICRPMKRTWEDIEDASCKDFIEEYITAYPNRPMVLLKAGQVIKTEWEGTWWRSKVEEVDGSLVKILFLDDKRSEWIYRGSTRLEPMFNLKTNSANTQEKKMAGQQRTRPSMGALRTKGPVVQYHSGGNATAAGGTPTKSPHPLSPPASVPPAPSQPNQPAQTESPKFQMAKKSTSPSSLHSPPCLSRVYVVQTGNNQSVPSQQPAPPQQPSLAPPPPPQATPTASPPAVIPYTFSNDRIPHEPSYRAPTDRIFYLPHTCQPACLNRIRPPRPDMHRGRNPLLTPLLYEFRRMTGRRRVKRKMSFHVIYKSPCGLCLRSMAEIQRYLFQTRCDFIFLEMFCLDPYVLVDRRFQPQKPYYYIRDITNGREDIPLSCVNEIDVTPPPNVAYSKERIPEDGVFINTSPEFLVGCECTDGCRDKSKCSCHQLTLQATACTPGAQINHNAGYTHKRLEECMPTGIYECNKRCKCCSQMCTNRLVQHGLQVRLQLFKTQNKGWGIRCLDDVAKGSFVCIYAGKILTDDFADKEGLEMGDEYFANLDHIESVENFKEGYESEAHCSDSDGSGDSDEDDRDEESNDDSSDDTFVKDPYYSSSSVWRSYTTRRQAKGAKEGVCVCVCTVKRQVAVKSTRGIALKGSHSLMVKSGGLAAGGGHGGGVGDGIDNGPKNTRQFFDGEESCYIIDAKLEGNLGRYLNHSCSPNLFVQNVFVDTHDLRFPWVAFFASKRIRAGTELTWDYNYEVGSVEGKELLCCCGSTECRGRLL</sequence>